<evidence type="ECO:0008006" key="4">
    <source>
        <dbReference type="Google" id="ProtNLM"/>
    </source>
</evidence>
<dbReference type="STRING" id="993689.GCA_002077135_02914"/>
<name>A0A4S3KN47_9GAMM</name>
<dbReference type="InterPro" id="IPR004658">
    <property type="entry name" value="OMP_Slp"/>
</dbReference>
<proteinExistence type="predicted"/>
<dbReference type="GO" id="GO:0019867">
    <property type="term" value="C:outer membrane"/>
    <property type="evidence" value="ECO:0007669"/>
    <property type="project" value="InterPro"/>
</dbReference>
<evidence type="ECO:0000313" key="2">
    <source>
        <dbReference type="EMBL" id="THD10362.1"/>
    </source>
</evidence>
<dbReference type="OrthoDB" id="5295757at2"/>
<dbReference type="NCBIfam" id="TIGR00752">
    <property type="entry name" value="slp"/>
    <property type="match status" value="1"/>
</dbReference>
<protein>
    <recommendedName>
        <fullName evidence="4">Starvation-inducible protein</fullName>
    </recommendedName>
</protein>
<keyword evidence="3" id="KW-1185">Reference proteome</keyword>
<evidence type="ECO:0000256" key="1">
    <source>
        <dbReference type="SAM" id="SignalP"/>
    </source>
</evidence>
<gene>
    <name evidence="2" type="ORF">B1806_09050</name>
</gene>
<evidence type="ECO:0000313" key="3">
    <source>
        <dbReference type="Proteomes" id="UP000307749"/>
    </source>
</evidence>
<dbReference type="PANTHER" id="PTHR37530">
    <property type="entry name" value="OUTER MEMBRANE PROTEIN SLP"/>
    <property type="match status" value="1"/>
</dbReference>
<organism evidence="2 3">
    <name type="scientific">Metallibacterium scheffleri</name>
    <dbReference type="NCBI Taxonomy" id="993689"/>
    <lineage>
        <taxon>Bacteria</taxon>
        <taxon>Pseudomonadati</taxon>
        <taxon>Pseudomonadota</taxon>
        <taxon>Gammaproteobacteria</taxon>
        <taxon>Lysobacterales</taxon>
        <taxon>Rhodanobacteraceae</taxon>
        <taxon>Metallibacterium</taxon>
    </lineage>
</organism>
<dbReference type="Pfam" id="PF03843">
    <property type="entry name" value="Slp"/>
    <property type="match status" value="1"/>
</dbReference>
<keyword evidence="1" id="KW-0732">Signal</keyword>
<accession>A0A4S3KN47</accession>
<reference evidence="2 3" key="1">
    <citation type="submission" date="2017-02" db="EMBL/GenBank/DDBJ databases">
        <title>Whole genome sequencing of Metallibacterium scheffleri DSM 24874 (T).</title>
        <authorList>
            <person name="Kumar S."/>
            <person name="Patil P."/>
            <person name="Patil P.B."/>
        </authorList>
    </citation>
    <scope>NUCLEOTIDE SEQUENCE [LARGE SCALE GENOMIC DNA]</scope>
    <source>
        <strain evidence="2 3">DSM 24874</strain>
    </source>
</reference>
<dbReference type="PROSITE" id="PS51257">
    <property type="entry name" value="PROKAR_LIPOPROTEIN"/>
    <property type="match status" value="1"/>
</dbReference>
<comment type="caution">
    <text evidence="2">The sequence shown here is derived from an EMBL/GenBank/DDBJ whole genome shotgun (WGS) entry which is preliminary data.</text>
</comment>
<dbReference type="Proteomes" id="UP000307749">
    <property type="component" value="Unassembled WGS sequence"/>
</dbReference>
<dbReference type="PIRSF" id="PIRSF004982">
    <property type="entry name" value="SlP"/>
    <property type="match status" value="1"/>
</dbReference>
<dbReference type="RefSeq" id="WP_081128893.1">
    <property type="nucleotide sequence ID" value="NZ_DAHXOC010000042.1"/>
</dbReference>
<dbReference type="PANTHER" id="PTHR37530:SF1">
    <property type="entry name" value="OUTER MEMBRANE PROTEIN SLP"/>
    <property type="match status" value="1"/>
</dbReference>
<dbReference type="EMBL" id="MWQO01000029">
    <property type="protein sequence ID" value="THD10362.1"/>
    <property type="molecule type" value="Genomic_DNA"/>
</dbReference>
<feature type="signal peptide" evidence="1">
    <location>
        <begin position="1"/>
        <end position="22"/>
    </location>
</feature>
<dbReference type="AlphaFoldDB" id="A0A4S3KN47"/>
<sequence length="170" mass="18037">MRRLPRSLSLTLLSLSAALLLAACAPAPIFKPSANVANVPPETVAQAPERYTGRAVIWGGQVVAVQNMPDSTEIQILGYPLDSSQRPLPNSPVGGRFIAIMRGYVEPLNYPAGALVTLTGHIEGVRVGTVGDASYTFPLVRVDASHVWTAAELRSDKPHVSFGLGVGIIR</sequence>
<feature type="chain" id="PRO_5020256549" description="Starvation-inducible protein" evidence="1">
    <location>
        <begin position="23"/>
        <end position="170"/>
    </location>
</feature>